<organism evidence="2 3">
    <name type="scientific">Microdochium bolleyi</name>
    <dbReference type="NCBI Taxonomy" id="196109"/>
    <lineage>
        <taxon>Eukaryota</taxon>
        <taxon>Fungi</taxon>
        <taxon>Dikarya</taxon>
        <taxon>Ascomycota</taxon>
        <taxon>Pezizomycotina</taxon>
        <taxon>Sordariomycetes</taxon>
        <taxon>Xylariomycetidae</taxon>
        <taxon>Xylariales</taxon>
        <taxon>Microdochiaceae</taxon>
        <taxon>Microdochium</taxon>
    </lineage>
</organism>
<evidence type="ECO:0000313" key="2">
    <source>
        <dbReference type="EMBL" id="KXJ92655.1"/>
    </source>
</evidence>
<feature type="region of interest" description="Disordered" evidence="1">
    <location>
        <begin position="121"/>
        <end position="147"/>
    </location>
</feature>
<dbReference type="Proteomes" id="UP000070501">
    <property type="component" value="Unassembled WGS sequence"/>
</dbReference>
<feature type="compositionally biased region" description="Low complexity" evidence="1">
    <location>
        <begin position="122"/>
        <end position="131"/>
    </location>
</feature>
<evidence type="ECO:0000256" key="1">
    <source>
        <dbReference type="SAM" id="MobiDB-lite"/>
    </source>
</evidence>
<accession>A0A136J636</accession>
<protein>
    <submittedName>
        <fullName evidence="2">Uncharacterized protein</fullName>
    </submittedName>
</protein>
<name>A0A136J636_9PEZI</name>
<gene>
    <name evidence="2" type="ORF">Micbo1qcDRAFT_50094</name>
</gene>
<sequence>MCPGPLLFLEFDAGDRLSLLSALVIVDLILAERPRILHSLSTDGDNEGVPVLQWLPLCMIPFVALLSQDRPVIALGTGLDAAGDLQGTVFFPETGVQGLGVVHEPRRSKRRHWFEQQVSIKSRQTSSSPQRPRGRHQTYLAVRRGRW</sequence>
<keyword evidence="3" id="KW-1185">Reference proteome</keyword>
<dbReference type="InParanoid" id="A0A136J636"/>
<dbReference type="AlphaFoldDB" id="A0A136J636"/>
<evidence type="ECO:0000313" key="3">
    <source>
        <dbReference type="Proteomes" id="UP000070501"/>
    </source>
</evidence>
<reference evidence="3" key="1">
    <citation type="submission" date="2016-02" db="EMBL/GenBank/DDBJ databases">
        <title>Draft genome sequence of Microdochium bolleyi, a fungal endophyte of beachgrass.</title>
        <authorList>
            <consortium name="DOE Joint Genome Institute"/>
            <person name="David A.S."/>
            <person name="May G."/>
            <person name="Haridas S."/>
            <person name="Lim J."/>
            <person name="Wang M."/>
            <person name="Labutti K."/>
            <person name="Lipzen A."/>
            <person name="Barry K."/>
            <person name="Grigoriev I.V."/>
        </authorList>
    </citation>
    <scope>NUCLEOTIDE SEQUENCE [LARGE SCALE GENOMIC DNA]</scope>
    <source>
        <strain evidence="3">J235TASD1</strain>
    </source>
</reference>
<dbReference type="EMBL" id="KQ964248">
    <property type="protein sequence ID" value="KXJ92655.1"/>
    <property type="molecule type" value="Genomic_DNA"/>
</dbReference>
<proteinExistence type="predicted"/>